<protein>
    <recommendedName>
        <fullName evidence="2">FAD dependent oxidoreductase domain-containing protein</fullName>
    </recommendedName>
</protein>
<dbReference type="Gene3D" id="3.50.50.60">
    <property type="entry name" value="FAD/NAD(P)-binding domain"/>
    <property type="match status" value="1"/>
</dbReference>
<dbReference type="Gene3D" id="3.30.9.10">
    <property type="entry name" value="D-Amino Acid Oxidase, subunit A, domain 2"/>
    <property type="match status" value="1"/>
</dbReference>
<name>A0A381TS01_9ZZZZ</name>
<dbReference type="GO" id="GO:0016491">
    <property type="term" value="F:oxidoreductase activity"/>
    <property type="evidence" value="ECO:0007669"/>
    <property type="project" value="UniProtKB-KW"/>
</dbReference>
<sequence>VKSESDIVIIGAGIWGLSTAYHLAREQTGRSIVVVERNAAVADETTRQAAGQIGQLRSDPLMVSAVGYTLDLLAGFKEATGHDPSLTRTGSLHLAQRDERMASFEVQLAHAGAFGIEAQIADGALIEKLAPAIRQQAIVGALYVPGDGYVDARACAQAYGRAAQDLGVEIILNAEVTDLEISNDSVSCVETSAGSIATQCVVAAAGPWAGRIAAMAGLTLPMQPIRLQQARTAPDPGMPAHHPVVRIPDQSCYLRPEEGGYLFGTFDADPMAIDPREKPANFATGDIKPEEKIIAEARQRLASVFPVLNQLDIAQFRQGMITCTPDAGYVVGPTPCIEGLWIATGCGGMGIAGSGSIGRWLSDGILKGGCTDDVSPFAPPRFKGRDPDLLREECRHVYSNYYALNSVTYSLG</sequence>
<dbReference type="Pfam" id="PF01266">
    <property type="entry name" value="DAO"/>
    <property type="match status" value="1"/>
</dbReference>
<dbReference type="GO" id="GO:0005737">
    <property type="term" value="C:cytoplasm"/>
    <property type="evidence" value="ECO:0007669"/>
    <property type="project" value="TreeGrafter"/>
</dbReference>
<evidence type="ECO:0000259" key="2">
    <source>
        <dbReference type="Pfam" id="PF01266"/>
    </source>
</evidence>
<dbReference type="SUPFAM" id="SSF54373">
    <property type="entry name" value="FAD-linked reductases, C-terminal domain"/>
    <property type="match status" value="1"/>
</dbReference>
<accession>A0A381TS01</accession>
<dbReference type="InterPro" id="IPR006076">
    <property type="entry name" value="FAD-dep_OxRdtase"/>
</dbReference>
<feature type="domain" description="FAD dependent oxidoreductase" evidence="2">
    <location>
        <begin position="6"/>
        <end position="363"/>
    </location>
</feature>
<dbReference type="PANTHER" id="PTHR13847:SF287">
    <property type="entry name" value="FAD-DEPENDENT OXIDOREDUCTASE DOMAIN-CONTAINING PROTEIN 1"/>
    <property type="match status" value="1"/>
</dbReference>
<organism evidence="3">
    <name type="scientific">marine metagenome</name>
    <dbReference type="NCBI Taxonomy" id="408172"/>
    <lineage>
        <taxon>unclassified sequences</taxon>
        <taxon>metagenomes</taxon>
        <taxon>ecological metagenomes</taxon>
    </lineage>
</organism>
<feature type="non-terminal residue" evidence="3">
    <location>
        <position position="1"/>
    </location>
</feature>
<keyword evidence="1" id="KW-0560">Oxidoreductase</keyword>
<proteinExistence type="predicted"/>
<dbReference type="PANTHER" id="PTHR13847">
    <property type="entry name" value="SARCOSINE DEHYDROGENASE-RELATED"/>
    <property type="match status" value="1"/>
</dbReference>
<dbReference type="SUPFAM" id="SSF51905">
    <property type="entry name" value="FAD/NAD(P)-binding domain"/>
    <property type="match status" value="1"/>
</dbReference>
<evidence type="ECO:0000313" key="3">
    <source>
        <dbReference type="EMBL" id="SVA18832.1"/>
    </source>
</evidence>
<dbReference type="EMBL" id="UINC01005066">
    <property type="protein sequence ID" value="SVA18832.1"/>
    <property type="molecule type" value="Genomic_DNA"/>
</dbReference>
<gene>
    <name evidence="3" type="ORF">METZ01_LOCUS71686</name>
</gene>
<reference evidence="3" key="1">
    <citation type="submission" date="2018-05" db="EMBL/GenBank/DDBJ databases">
        <authorList>
            <person name="Lanie J.A."/>
            <person name="Ng W.-L."/>
            <person name="Kazmierczak K.M."/>
            <person name="Andrzejewski T.M."/>
            <person name="Davidsen T.M."/>
            <person name="Wayne K.J."/>
            <person name="Tettelin H."/>
            <person name="Glass J.I."/>
            <person name="Rusch D."/>
            <person name="Podicherti R."/>
            <person name="Tsui H.-C.T."/>
            <person name="Winkler M.E."/>
        </authorList>
    </citation>
    <scope>NUCLEOTIDE SEQUENCE</scope>
</reference>
<dbReference type="AlphaFoldDB" id="A0A381TS01"/>
<dbReference type="InterPro" id="IPR036188">
    <property type="entry name" value="FAD/NAD-bd_sf"/>
</dbReference>
<evidence type="ECO:0000256" key="1">
    <source>
        <dbReference type="ARBA" id="ARBA00023002"/>
    </source>
</evidence>